<dbReference type="SMART" id="SM00342">
    <property type="entry name" value="HTH_ARAC"/>
    <property type="match status" value="1"/>
</dbReference>
<dbReference type="GO" id="GO:0043565">
    <property type="term" value="F:sequence-specific DNA binding"/>
    <property type="evidence" value="ECO:0007669"/>
    <property type="project" value="InterPro"/>
</dbReference>
<dbReference type="InterPro" id="IPR009057">
    <property type="entry name" value="Homeodomain-like_sf"/>
</dbReference>
<accession>A0A918FEC8</accession>
<organism evidence="5 6">
    <name type="scientific">Deinococcus ruber</name>
    <dbReference type="NCBI Taxonomy" id="1848197"/>
    <lineage>
        <taxon>Bacteria</taxon>
        <taxon>Thermotogati</taxon>
        <taxon>Deinococcota</taxon>
        <taxon>Deinococci</taxon>
        <taxon>Deinococcales</taxon>
        <taxon>Deinococcaceae</taxon>
        <taxon>Deinococcus</taxon>
    </lineage>
</organism>
<name>A0A918FEC8_9DEIO</name>
<evidence type="ECO:0000256" key="3">
    <source>
        <dbReference type="ARBA" id="ARBA00023163"/>
    </source>
</evidence>
<evidence type="ECO:0000256" key="1">
    <source>
        <dbReference type="ARBA" id="ARBA00023015"/>
    </source>
</evidence>
<dbReference type="PANTHER" id="PTHR43280:SF32">
    <property type="entry name" value="TRANSCRIPTIONAL REGULATORY PROTEIN"/>
    <property type="match status" value="1"/>
</dbReference>
<dbReference type="SUPFAM" id="SSF51215">
    <property type="entry name" value="Regulatory protein AraC"/>
    <property type="match status" value="1"/>
</dbReference>
<dbReference type="Proteomes" id="UP000603865">
    <property type="component" value="Unassembled WGS sequence"/>
</dbReference>
<evidence type="ECO:0000313" key="6">
    <source>
        <dbReference type="Proteomes" id="UP000603865"/>
    </source>
</evidence>
<dbReference type="EMBL" id="BMQL01000045">
    <property type="protein sequence ID" value="GGR28905.1"/>
    <property type="molecule type" value="Genomic_DNA"/>
</dbReference>
<reference evidence="5" key="1">
    <citation type="journal article" date="2014" name="Int. J. Syst. Evol. Microbiol.">
        <title>Complete genome sequence of Corynebacterium casei LMG S-19264T (=DSM 44701T), isolated from a smear-ripened cheese.</title>
        <authorList>
            <consortium name="US DOE Joint Genome Institute (JGI-PGF)"/>
            <person name="Walter F."/>
            <person name="Albersmeier A."/>
            <person name="Kalinowski J."/>
            <person name="Ruckert C."/>
        </authorList>
    </citation>
    <scope>NUCLEOTIDE SEQUENCE</scope>
    <source>
        <strain evidence="5">JCM 31311</strain>
    </source>
</reference>
<evidence type="ECO:0000259" key="4">
    <source>
        <dbReference type="PROSITE" id="PS01124"/>
    </source>
</evidence>
<dbReference type="Gene3D" id="1.10.10.60">
    <property type="entry name" value="Homeodomain-like"/>
    <property type="match status" value="2"/>
</dbReference>
<keyword evidence="1" id="KW-0805">Transcription regulation</keyword>
<evidence type="ECO:0000256" key="2">
    <source>
        <dbReference type="ARBA" id="ARBA00023125"/>
    </source>
</evidence>
<feature type="domain" description="HTH araC/xylS-type" evidence="4">
    <location>
        <begin position="201"/>
        <end position="303"/>
    </location>
</feature>
<keyword evidence="6" id="KW-1185">Reference proteome</keyword>
<dbReference type="RefSeq" id="WP_189092766.1">
    <property type="nucleotide sequence ID" value="NZ_BMQL01000045.1"/>
</dbReference>
<dbReference type="PANTHER" id="PTHR43280">
    <property type="entry name" value="ARAC-FAMILY TRANSCRIPTIONAL REGULATOR"/>
    <property type="match status" value="1"/>
</dbReference>
<dbReference type="Pfam" id="PF12833">
    <property type="entry name" value="HTH_18"/>
    <property type="match status" value="1"/>
</dbReference>
<sequence length="314" mass="34973">MSRQQASATGLIPKTVLHGGARLFVASYRIRQSELGRVWRCGFHALLWLHGGQATLVCDGERFEVQSPSLICLSPGQVYRWSAADDATHATLLGFEADIFTAGRAQGGLLDVQLLHDLPLFRPEGTTVVTVDENADVLHRLFMLCRQRYMQLSEPHGSGSWRVLPRHHESVLLAYLHVMLAEAATLSPAQEPPRPAPGTDLRLSRLFRLHAEQRVLERLPVADYAELLHVTPDHLTRAVRRATGQTPSAWLQEQLLTEARRRLALTDQPVEQVAATLNFASASQFSRWVRVHTGQTPRQLRQQGRGNSTVSSGN</sequence>
<dbReference type="InterPro" id="IPR037923">
    <property type="entry name" value="HTH-like"/>
</dbReference>
<dbReference type="GO" id="GO:0003700">
    <property type="term" value="F:DNA-binding transcription factor activity"/>
    <property type="evidence" value="ECO:0007669"/>
    <property type="project" value="InterPro"/>
</dbReference>
<evidence type="ECO:0000313" key="5">
    <source>
        <dbReference type="EMBL" id="GGR28905.1"/>
    </source>
</evidence>
<reference evidence="5" key="2">
    <citation type="submission" date="2020-09" db="EMBL/GenBank/DDBJ databases">
        <authorList>
            <person name="Sun Q."/>
            <person name="Ohkuma M."/>
        </authorList>
    </citation>
    <scope>NUCLEOTIDE SEQUENCE</scope>
    <source>
        <strain evidence="5">JCM 31311</strain>
    </source>
</reference>
<gene>
    <name evidence="5" type="ORF">GCM10008957_45020</name>
</gene>
<dbReference type="SUPFAM" id="SSF46689">
    <property type="entry name" value="Homeodomain-like"/>
    <property type="match status" value="1"/>
</dbReference>
<keyword evidence="3" id="KW-0804">Transcription</keyword>
<dbReference type="InterPro" id="IPR018060">
    <property type="entry name" value="HTH_AraC"/>
</dbReference>
<keyword evidence="2" id="KW-0238">DNA-binding</keyword>
<dbReference type="PROSITE" id="PS01124">
    <property type="entry name" value="HTH_ARAC_FAMILY_2"/>
    <property type="match status" value="1"/>
</dbReference>
<comment type="caution">
    <text evidence="5">The sequence shown here is derived from an EMBL/GenBank/DDBJ whole genome shotgun (WGS) entry which is preliminary data.</text>
</comment>
<protein>
    <recommendedName>
        <fullName evidence="4">HTH araC/xylS-type domain-containing protein</fullName>
    </recommendedName>
</protein>
<proteinExistence type="predicted"/>
<dbReference type="AlphaFoldDB" id="A0A918FEC8"/>